<dbReference type="GO" id="GO:0006281">
    <property type="term" value="P:DNA repair"/>
    <property type="evidence" value="ECO:0007669"/>
    <property type="project" value="InterPro"/>
</dbReference>
<dbReference type="Proteomes" id="UP000502998">
    <property type="component" value="Chromosome"/>
</dbReference>
<evidence type="ECO:0000259" key="8">
    <source>
        <dbReference type="Pfam" id="PF10141"/>
    </source>
</evidence>
<dbReference type="Pfam" id="PF10141">
    <property type="entry name" value="ssDNA-exonuc_C"/>
    <property type="match status" value="1"/>
</dbReference>
<dbReference type="InterPro" id="IPR018779">
    <property type="entry name" value="RecJ_C"/>
</dbReference>
<evidence type="ECO:0000259" key="6">
    <source>
        <dbReference type="Pfam" id="PF01368"/>
    </source>
</evidence>
<feature type="domain" description="RecJ OB" evidence="9">
    <location>
        <begin position="450"/>
        <end position="556"/>
    </location>
</feature>
<sequence>MSSSMYNWQLPEAKEVPKEFIQICEKYNLNTTLAKLIWQRDIQTEDQLMAFLQPQLNQLHDPFELFGMDKVVDRVQAAVMNGERILVYGDYDADGITSTTIMTETLELLGADVSFYLPNRFKDGYGPNLKVYQEKIAAGIQLIITVDNGVSGHEAISYANSQGVDVIVTDHHELPRELPAAFEIIHPRHPAGNYPFGELAGVGVAFKVACALLEEVPAEFLDLVAIGTVADMVSLTDENRVLVTYGLKVLQQTERLGLQALLKISGIEENKLDEQSIGFALAPRLNAIGRLSDPNEAVTLLKTFDAVQAESLAKKLDEINQKRKLLVEEITKEALALINPQDAIHIVAKSGWHEGVLGIVAGRILKETGKPALVLTIKEDGIAKGSGRSVESLNMFAMLDGMRELFTSFGGHHAAVGVSVPLTSLEEFKDKVADFAQEHKDLLTGNTLVIDSMINVADATIALVKELKKLAPFGMDNPQPYFMLQGVHAIDLKTIGANNTHLKFNIIGSEQTPLTTIGFGFGNQLAAMENNELSVVGQLQINEWNGRQSPQLQLVDFTAVGLQVIDLRAKKKWQQLHFSTDTLCIYFGNKIPSEISDQIVTNVHHFKDLPNLNLLVQEKNYSSVAFLDCPNEATLLKEIISLADFRQLYLILTASDDAYLDGLGTREQYSRLFKLIAQQDTLDVRYKLTNIAQFLKIPEKLLIFMIQVFFDLEFVTISDGLLRQLDVGEKKDLTTSEIYKRRQQKIKTEEFLLLSDMATLKTWFEN</sequence>
<keyword evidence="11" id="KW-1185">Reference proteome</keyword>
<keyword evidence="5 10" id="KW-0269">Exonuclease</keyword>
<name>A0A679IIJ0_9ENTE</name>
<feature type="domain" description="Single-stranded-DNA-specific exonuclease RecJ C-terminal" evidence="8">
    <location>
        <begin position="563"/>
        <end position="764"/>
    </location>
</feature>
<evidence type="ECO:0000259" key="9">
    <source>
        <dbReference type="Pfam" id="PF17768"/>
    </source>
</evidence>
<feature type="domain" description="DDH" evidence="6">
    <location>
        <begin position="84"/>
        <end position="228"/>
    </location>
</feature>
<gene>
    <name evidence="10" type="primary">recJ</name>
    <name evidence="10" type="ORF">EsVE80_13650</name>
</gene>
<evidence type="ECO:0000256" key="5">
    <source>
        <dbReference type="ARBA" id="ARBA00022839"/>
    </source>
</evidence>
<dbReference type="InterPro" id="IPR004610">
    <property type="entry name" value="RecJ"/>
</dbReference>
<protein>
    <recommendedName>
        <fullName evidence="2">Single-stranded-DNA-specific exonuclease RecJ</fullName>
    </recommendedName>
</protein>
<evidence type="ECO:0000313" key="10">
    <source>
        <dbReference type="EMBL" id="BCA85842.1"/>
    </source>
</evidence>
<evidence type="ECO:0000313" key="11">
    <source>
        <dbReference type="Proteomes" id="UP000502998"/>
    </source>
</evidence>
<dbReference type="Gene3D" id="3.90.1640.30">
    <property type="match status" value="1"/>
</dbReference>
<dbReference type="RefSeq" id="WP_173103075.1">
    <property type="nucleotide sequence ID" value="NZ_AP022822.1"/>
</dbReference>
<dbReference type="GO" id="GO:0008409">
    <property type="term" value="F:5'-3' exonuclease activity"/>
    <property type="evidence" value="ECO:0007669"/>
    <property type="project" value="InterPro"/>
</dbReference>
<dbReference type="InterPro" id="IPR003156">
    <property type="entry name" value="DHHA1_dom"/>
</dbReference>
<comment type="similarity">
    <text evidence="1">Belongs to the RecJ family.</text>
</comment>
<dbReference type="GO" id="GO:0003676">
    <property type="term" value="F:nucleic acid binding"/>
    <property type="evidence" value="ECO:0007669"/>
    <property type="project" value="InterPro"/>
</dbReference>
<proteinExistence type="inferred from homology"/>
<dbReference type="PANTHER" id="PTHR30255">
    <property type="entry name" value="SINGLE-STRANDED-DNA-SPECIFIC EXONUCLEASE RECJ"/>
    <property type="match status" value="1"/>
</dbReference>
<keyword evidence="3" id="KW-0540">Nuclease</keyword>
<evidence type="ECO:0000256" key="3">
    <source>
        <dbReference type="ARBA" id="ARBA00022722"/>
    </source>
</evidence>
<dbReference type="EMBL" id="AP022822">
    <property type="protein sequence ID" value="BCA85842.1"/>
    <property type="molecule type" value="Genomic_DNA"/>
</dbReference>
<keyword evidence="4" id="KW-0378">Hydrolase</keyword>
<evidence type="ECO:0000256" key="4">
    <source>
        <dbReference type="ARBA" id="ARBA00022801"/>
    </source>
</evidence>
<dbReference type="GO" id="GO:0006310">
    <property type="term" value="P:DNA recombination"/>
    <property type="evidence" value="ECO:0007669"/>
    <property type="project" value="InterPro"/>
</dbReference>
<organism evidence="10 11">
    <name type="scientific">Enterococcus saigonensis</name>
    <dbReference type="NCBI Taxonomy" id="1805431"/>
    <lineage>
        <taxon>Bacteria</taxon>
        <taxon>Bacillati</taxon>
        <taxon>Bacillota</taxon>
        <taxon>Bacilli</taxon>
        <taxon>Lactobacillales</taxon>
        <taxon>Enterococcaceae</taxon>
        <taxon>Enterococcus</taxon>
    </lineage>
</organism>
<dbReference type="PANTHER" id="PTHR30255:SF2">
    <property type="entry name" value="SINGLE-STRANDED-DNA-SPECIFIC EXONUCLEASE RECJ"/>
    <property type="match status" value="1"/>
</dbReference>
<accession>A0A679IIJ0</accession>
<reference evidence="10 11" key="1">
    <citation type="submission" date="2020-02" db="EMBL/GenBank/DDBJ databases">
        <title>Characterization of vanA genotype vancomycin-resistant Enterococcus saigonensis VE80.</title>
        <authorList>
            <person name="Harada T."/>
            <person name="Motooka D."/>
            <person name="Nakamura S."/>
            <person name="Yamamoto Y."/>
            <person name="Kawahara R."/>
            <person name="Kawatsu K."/>
        </authorList>
    </citation>
    <scope>NUCLEOTIDE SEQUENCE [LARGE SCALE GENOMIC DNA]</scope>
    <source>
        <strain evidence="10 11">VE80</strain>
    </source>
</reference>
<dbReference type="InterPro" id="IPR041122">
    <property type="entry name" value="RecJ_OB"/>
</dbReference>
<dbReference type="KEGG" id="esg:EsVE80_13650"/>
<dbReference type="Pfam" id="PF02272">
    <property type="entry name" value="DHHA1"/>
    <property type="match status" value="1"/>
</dbReference>
<dbReference type="NCBIfam" id="TIGR00644">
    <property type="entry name" value="recJ"/>
    <property type="match status" value="1"/>
</dbReference>
<dbReference type="InterPro" id="IPR001667">
    <property type="entry name" value="DDH_dom"/>
</dbReference>
<dbReference type="InterPro" id="IPR038763">
    <property type="entry name" value="DHH_sf"/>
</dbReference>
<dbReference type="Pfam" id="PF17768">
    <property type="entry name" value="RecJ_OB"/>
    <property type="match status" value="1"/>
</dbReference>
<evidence type="ECO:0000256" key="1">
    <source>
        <dbReference type="ARBA" id="ARBA00005915"/>
    </source>
</evidence>
<evidence type="ECO:0000256" key="2">
    <source>
        <dbReference type="ARBA" id="ARBA00019841"/>
    </source>
</evidence>
<feature type="domain" description="DHHA1" evidence="7">
    <location>
        <begin position="347"/>
        <end position="437"/>
    </location>
</feature>
<dbReference type="InterPro" id="IPR051673">
    <property type="entry name" value="SSDNA_exonuclease_RecJ"/>
</dbReference>
<evidence type="ECO:0000259" key="7">
    <source>
        <dbReference type="Pfam" id="PF02272"/>
    </source>
</evidence>
<dbReference type="SUPFAM" id="SSF64182">
    <property type="entry name" value="DHH phosphoesterases"/>
    <property type="match status" value="1"/>
</dbReference>
<dbReference type="Pfam" id="PF01368">
    <property type="entry name" value="DHH"/>
    <property type="match status" value="1"/>
</dbReference>
<dbReference type="AlphaFoldDB" id="A0A679IIJ0"/>
<dbReference type="Gene3D" id="3.10.310.30">
    <property type="match status" value="1"/>
</dbReference>